<gene>
    <name evidence="1" type="ORF">LIER_38269</name>
</gene>
<name>A0AAV3Q2G9_LITER</name>
<accession>A0AAV3Q2G9</accession>
<sequence>MGSKGKKPILNDDDDSVDIDEMLKLVRMKHRRMFEEAAPPLVHRQGGVNGGGCDMSSSHMTRLCGGSLEDYVKDLNSAFSGMNMSGEKGIQKDLDDSFPLSDDQHAIREHFYLEKFVNSIVDEPNPNSLKRYHNISDSSSSKSNYRLNAPLSQHASDIQLEKIIRAQDHINEQAYLHTLRSSNAVALQQAALHRPGGNIDALGNSNVELSAVEELGRGLLV</sequence>
<proteinExistence type="predicted"/>
<organism evidence="1 2">
    <name type="scientific">Lithospermum erythrorhizon</name>
    <name type="common">Purple gromwell</name>
    <name type="synonym">Lithospermum officinale var. erythrorhizon</name>
    <dbReference type="NCBI Taxonomy" id="34254"/>
    <lineage>
        <taxon>Eukaryota</taxon>
        <taxon>Viridiplantae</taxon>
        <taxon>Streptophyta</taxon>
        <taxon>Embryophyta</taxon>
        <taxon>Tracheophyta</taxon>
        <taxon>Spermatophyta</taxon>
        <taxon>Magnoliopsida</taxon>
        <taxon>eudicotyledons</taxon>
        <taxon>Gunneridae</taxon>
        <taxon>Pentapetalae</taxon>
        <taxon>asterids</taxon>
        <taxon>lamiids</taxon>
        <taxon>Boraginales</taxon>
        <taxon>Boraginaceae</taxon>
        <taxon>Boraginoideae</taxon>
        <taxon>Lithospermeae</taxon>
        <taxon>Lithospermum</taxon>
    </lineage>
</organism>
<comment type="caution">
    <text evidence="1">The sequence shown here is derived from an EMBL/GenBank/DDBJ whole genome shotgun (WGS) entry which is preliminary data.</text>
</comment>
<dbReference type="EMBL" id="BAABME010019208">
    <property type="protein sequence ID" value="GAA0156432.1"/>
    <property type="molecule type" value="Genomic_DNA"/>
</dbReference>
<evidence type="ECO:0000313" key="2">
    <source>
        <dbReference type="Proteomes" id="UP001454036"/>
    </source>
</evidence>
<reference evidence="1 2" key="1">
    <citation type="submission" date="2024-01" db="EMBL/GenBank/DDBJ databases">
        <title>The complete chloroplast genome sequence of Lithospermum erythrorhizon: insights into the phylogenetic relationship among Boraginaceae species and the maternal lineages of purple gromwells.</title>
        <authorList>
            <person name="Okada T."/>
            <person name="Watanabe K."/>
        </authorList>
    </citation>
    <scope>NUCLEOTIDE SEQUENCE [LARGE SCALE GENOMIC DNA]</scope>
</reference>
<dbReference type="AlphaFoldDB" id="A0AAV3Q2G9"/>
<protein>
    <submittedName>
        <fullName evidence="1">Uncharacterized protein</fullName>
    </submittedName>
</protein>
<dbReference type="Proteomes" id="UP001454036">
    <property type="component" value="Unassembled WGS sequence"/>
</dbReference>
<keyword evidence="2" id="KW-1185">Reference proteome</keyword>
<evidence type="ECO:0000313" key="1">
    <source>
        <dbReference type="EMBL" id="GAA0156432.1"/>
    </source>
</evidence>